<sequence>EMMMEEADMVFIGIKDKDGNIVTPGLIGDRELLVLPGLEIKKSTQHRFNISKPLILQEFGPEGLIKVGQEKTIIQYKHKET</sequence>
<organism evidence="1">
    <name type="scientific">marine sediment metagenome</name>
    <dbReference type="NCBI Taxonomy" id="412755"/>
    <lineage>
        <taxon>unclassified sequences</taxon>
        <taxon>metagenomes</taxon>
        <taxon>ecological metagenomes</taxon>
    </lineage>
</organism>
<evidence type="ECO:0000313" key="1">
    <source>
        <dbReference type="EMBL" id="KKL04026.1"/>
    </source>
</evidence>
<reference evidence="1" key="1">
    <citation type="journal article" date="2015" name="Nature">
        <title>Complex archaea that bridge the gap between prokaryotes and eukaryotes.</title>
        <authorList>
            <person name="Spang A."/>
            <person name="Saw J.H."/>
            <person name="Jorgensen S.L."/>
            <person name="Zaremba-Niedzwiedzka K."/>
            <person name="Martijn J."/>
            <person name="Lind A.E."/>
            <person name="van Eijk R."/>
            <person name="Schleper C."/>
            <person name="Guy L."/>
            <person name="Ettema T.J."/>
        </authorList>
    </citation>
    <scope>NUCLEOTIDE SEQUENCE</scope>
</reference>
<feature type="non-terminal residue" evidence="1">
    <location>
        <position position="1"/>
    </location>
</feature>
<dbReference type="AlphaFoldDB" id="A0A0F9CEA3"/>
<protein>
    <submittedName>
        <fullName evidence="1">Uncharacterized protein</fullName>
    </submittedName>
</protein>
<proteinExistence type="predicted"/>
<accession>A0A0F9CEA3</accession>
<dbReference type="EMBL" id="LAZR01044697">
    <property type="protein sequence ID" value="KKL04026.1"/>
    <property type="molecule type" value="Genomic_DNA"/>
</dbReference>
<gene>
    <name evidence="1" type="ORF">LCGC14_2620150</name>
</gene>
<name>A0A0F9CEA3_9ZZZZ</name>
<comment type="caution">
    <text evidence="1">The sequence shown here is derived from an EMBL/GenBank/DDBJ whole genome shotgun (WGS) entry which is preliminary data.</text>
</comment>